<sequence length="1023" mass="116534">MPDSPLSILYVDDESLNLIATKEYLKSRGFIVDTAQSGTEALLKTTEHQYDAIISDYQMPGMDGIGLVKEIRSRGLETPFLLFTGRGREEVVIEAIDSGVDFYVQKGGNQASQFKELIHKIGIAVQKVRDSRALQKSELRFRSLIQNSSDIIRILDRDGIIRFDSPSSAKILGYPEGSLIGRSAFDFIHPEDREQVWSDFQDVCNDRNNHEPTEYRLKKEDGTYLYVESVALSLLDNPEIQGIVTTTHPIHSLKMAEFRMKKVTDDLAAAYEELASNEEELRVSFEMLKEQELALSESESKFRNMAERSSDLIILIDKNFLPVYISPSAPSIIGYELDDFIGKTASYWAQTIFSPMGPEFLNYAHRTMKGESFSNLELKIRKKDGSLAYISGSAVPTVHEGIITGIQISMRDITKVKTAELALRESEEKFRRFASNARDIIFRMSLPDENYEYVSPALEQLTGYTPEEFYENPALFSTLIHPDFTEYVEKQKRDLRNGQVPATYEFRITDRSGNTRWLNQRNVLVTDSQGTPVALEGIVTDVTIQKNTELKLRRSEQRFLATTINAGFWVWEVDADGTYTYSSPAVEAILGLKPEEIVGKVRFFELFEPSVLEEQIEVAKKLFGSQKPFSDFINLNQHKNGKTIILKTSGTPVFDEQGTFTGYCGVDQDITTEKEAEEKIRESEARYRLLADNVHDVIWTTDERMRITYISPSVTDLLGYTPSEMQKLRFKNILSPQSYERIVSHHYLWMDQLMDNKRVPDKTVVELEFIRKDKTRVCTEIMIRPVYSGDLFSGFVGAARDITRRKHTERALKVANHQLSLLTSVTRHDILNKVSVIFSYLSLAELEYLSPKTADYLRIITMATEDIQSNIEFTRVYQDLGSQEPQWFILDSVMPRSVPPVSIHYTTELHQFSLYADPMLEKVFFNLLDNSIRHGESVSDIQVSAHDSEQGLIITWEDNGTGIPFDQKEEIFERGVGKNTGFGLFLVREILLLTGITIQETGVPGKGARFEIKVPKGVYRIIS</sequence>
<dbReference type="OrthoDB" id="230688at2157"/>
<dbReference type="PROSITE" id="PS50112">
    <property type="entry name" value="PAS"/>
    <property type="match status" value="5"/>
</dbReference>
<dbReference type="Gene3D" id="3.30.450.20">
    <property type="entry name" value="PAS domain"/>
    <property type="match status" value="5"/>
</dbReference>
<dbReference type="Gene3D" id="3.30.565.10">
    <property type="entry name" value="Histidine kinase-like ATPase, C-terminal domain"/>
    <property type="match status" value="1"/>
</dbReference>
<proteinExistence type="predicted"/>
<dbReference type="SMART" id="SM00086">
    <property type="entry name" value="PAC"/>
    <property type="match status" value="5"/>
</dbReference>
<evidence type="ECO:0000259" key="11">
    <source>
        <dbReference type="PROSITE" id="PS50113"/>
    </source>
</evidence>
<dbReference type="InterPro" id="IPR035965">
    <property type="entry name" value="PAS-like_dom_sf"/>
</dbReference>
<dbReference type="SUPFAM" id="SSF52172">
    <property type="entry name" value="CheY-like"/>
    <property type="match status" value="1"/>
</dbReference>
<evidence type="ECO:0000256" key="2">
    <source>
        <dbReference type="ARBA" id="ARBA00012438"/>
    </source>
</evidence>
<dbReference type="InterPro" id="IPR001789">
    <property type="entry name" value="Sig_transdc_resp-reg_receiver"/>
</dbReference>
<feature type="domain" description="PAC" evidence="11">
    <location>
        <begin position="629"/>
        <end position="682"/>
    </location>
</feature>
<dbReference type="AlphaFoldDB" id="A0A2V2N3H0"/>
<dbReference type="InterPro" id="IPR052162">
    <property type="entry name" value="Sensor_kinase/Photoreceptor"/>
</dbReference>
<feature type="domain" description="PAS" evidence="10">
    <location>
        <begin position="683"/>
        <end position="757"/>
    </location>
</feature>
<name>A0A2V2N3H0_9EURY</name>
<dbReference type="SUPFAM" id="SSF55874">
    <property type="entry name" value="ATPase domain of HSP90 chaperone/DNA topoisomerase II/histidine kinase"/>
    <property type="match status" value="1"/>
</dbReference>
<keyword evidence="4" id="KW-0808">Transferase</keyword>
<feature type="domain" description="PAS" evidence="10">
    <location>
        <begin position="426"/>
        <end position="499"/>
    </location>
</feature>
<evidence type="ECO:0000256" key="5">
    <source>
        <dbReference type="ARBA" id="ARBA00022777"/>
    </source>
</evidence>
<dbReference type="PRINTS" id="PR00344">
    <property type="entry name" value="BCTRLSENSOR"/>
</dbReference>
<dbReference type="InterPro" id="IPR004358">
    <property type="entry name" value="Sig_transdc_His_kin-like_C"/>
</dbReference>
<keyword evidence="3 6" id="KW-0597">Phosphoprotein</keyword>
<dbReference type="InterPro" id="IPR005467">
    <property type="entry name" value="His_kinase_dom"/>
</dbReference>
<dbReference type="Pfam" id="PF13426">
    <property type="entry name" value="PAS_9"/>
    <property type="match status" value="3"/>
</dbReference>
<evidence type="ECO:0000256" key="1">
    <source>
        <dbReference type="ARBA" id="ARBA00000085"/>
    </source>
</evidence>
<feature type="coiled-coil region" evidence="7">
    <location>
        <begin position="260"/>
        <end position="308"/>
    </location>
</feature>
<dbReference type="PROSITE" id="PS50113">
    <property type="entry name" value="PAC"/>
    <property type="match status" value="4"/>
</dbReference>
<dbReference type="Pfam" id="PF00989">
    <property type="entry name" value="PAS"/>
    <property type="match status" value="1"/>
</dbReference>
<evidence type="ECO:0000256" key="3">
    <source>
        <dbReference type="ARBA" id="ARBA00022553"/>
    </source>
</evidence>
<dbReference type="InterPro" id="IPR000014">
    <property type="entry name" value="PAS"/>
</dbReference>
<dbReference type="InterPro" id="IPR011006">
    <property type="entry name" value="CheY-like_superfamily"/>
</dbReference>
<dbReference type="GO" id="GO:0000160">
    <property type="term" value="P:phosphorelay signal transduction system"/>
    <property type="evidence" value="ECO:0007669"/>
    <property type="project" value="InterPro"/>
</dbReference>
<evidence type="ECO:0000256" key="4">
    <source>
        <dbReference type="ARBA" id="ARBA00022679"/>
    </source>
</evidence>
<dbReference type="InterPro" id="IPR003594">
    <property type="entry name" value="HATPase_dom"/>
</dbReference>
<dbReference type="EC" id="2.7.13.3" evidence="2"/>
<dbReference type="Pfam" id="PF08447">
    <property type="entry name" value="PAS_3"/>
    <property type="match status" value="1"/>
</dbReference>
<feature type="domain" description="Response regulatory" evidence="9">
    <location>
        <begin position="7"/>
        <end position="121"/>
    </location>
</feature>
<feature type="domain" description="PAS" evidence="10">
    <location>
        <begin position="570"/>
        <end position="626"/>
    </location>
</feature>
<dbReference type="SMART" id="SM00091">
    <property type="entry name" value="PAS"/>
    <property type="match status" value="5"/>
</dbReference>
<dbReference type="Gene3D" id="3.40.50.2300">
    <property type="match status" value="1"/>
</dbReference>
<dbReference type="GO" id="GO:0006355">
    <property type="term" value="P:regulation of DNA-templated transcription"/>
    <property type="evidence" value="ECO:0007669"/>
    <property type="project" value="InterPro"/>
</dbReference>
<keyword evidence="13" id="KW-1185">Reference proteome</keyword>
<feature type="modified residue" description="4-aspartylphosphate" evidence="6">
    <location>
        <position position="56"/>
    </location>
</feature>
<evidence type="ECO:0000256" key="6">
    <source>
        <dbReference type="PROSITE-ProRule" id="PRU00169"/>
    </source>
</evidence>
<evidence type="ECO:0000256" key="7">
    <source>
        <dbReference type="SAM" id="Coils"/>
    </source>
</evidence>
<evidence type="ECO:0000313" key="12">
    <source>
        <dbReference type="EMBL" id="PWR73120.1"/>
    </source>
</evidence>
<dbReference type="SMART" id="SM00448">
    <property type="entry name" value="REC"/>
    <property type="match status" value="1"/>
</dbReference>
<dbReference type="CDD" id="cd00156">
    <property type="entry name" value="REC"/>
    <property type="match status" value="1"/>
</dbReference>
<dbReference type="PROSITE" id="PS50109">
    <property type="entry name" value="HIS_KIN"/>
    <property type="match status" value="1"/>
</dbReference>
<feature type="domain" description="PAC" evidence="11">
    <location>
        <begin position="374"/>
        <end position="425"/>
    </location>
</feature>
<keyword evidence="5" id="KW-0418">Kinase</keyword>
<dbReference type="SMART" id="SM00387">
    <property type="entry name" value="HATPase_c"/>
    <property type="match status" value="1"/>
</dbReference>
<accession>A0A2V2N3H0</accession>
<feature type="domain" description="PAC" evidence="11">
    <location>
        <begin position="502"/>
        <end position="554"/>
    </location>
</feature>
<dbReference type="NCBIfam" id="TIGR00229">
    <property type="entry name" value="sensory_box"/>
    <property type="match status" value="5"/>
</dbReference>
<dbReference type="GO" id="GO:0004673">
    <property type="term" value="F:protein histidine kinase activity"/>
    <property type="evidence" value="ECO:0007669"/>
    <property type="project" value="UniProtKB-EC"/>
</dbReference>
<dbReference type="RefSeq" id="WP_109941195.1">
    <property type="nucleotide sequence ID" value="NZ_CP176366.1"/>
</dbReference>
<feature type="domain" description="PAS" evidence="10">
    <location>
        <begin position="298"/>
        <end position="359"/>
    </location>
</feature>
<evidence type="ECO:0000259" key="10">
    <source>
        <dbReference type="PROSITE" id="PS50112"/>
    </source>
</evidence>
<dbReference type="SUPFAM" id="SSF55785">
    <property type="entry name" value="PYP-like sensor domain (PAS domain)"/>
    <property type="match status" value="5"/>
</dbReference>
<dbReference type="PANTHER" id="PTHR43304:SF1">
    <property type="entry name" value="PAC DOMAIN-CONTAINING PROTEIN"/>
    <property type="match status" value="1"/>
</dbReference>
<comment type="catalytic activity">
    <reaction evidence="1">
        <text>ATP + protein L-histidine = ADP + protein N-phospho-L-histidine.</text>
        <dbReference type="EC" id="2.7.13.3"/>
    </reaction>
</comment>
<feature type="domain" description="Histidine kinase" evidence="8">
    <location>
        <begin position="920"/>
        <end position="1018"/>
    </location>
</feature>
<dbReference type="CDD" id="cd00130">
    <property type="entry name" value="PAS"/>
    <property type="match status" value="5"/>
</dbReference>
<gene>
    <name evidence="12" type="ORF">DLD82_11105</name>
</gene>
<dbReference type="InterPro" id="IPR013767">
    <property type="entry name" value="PAS_fold"/>
</dbReference>
<comment type="caution">
    <text evidence="12">The sequence shown here is derived from an EMBL/GenBank/DDBJ whole genome shotgun (WGS) entry which is preliminary data.</text>
</comment>
<protein>
    <recommendedName>
        <fullName evidence="2">histidine kinase</fullName>
        <ecNumber evidence="2">2.7.13.3</ecNumber>
    </recommendedName>
</protein>
<evidence type="ECO:0000259" key="9">
    <source>
        <dbReference type="PROSITE" id="PS50110"/>
    </source>
</evidence>
<organism evidence="12 13">
    <name type="scientific">Methanospirillum stamsii</name>
    <dbReference type="NCBI Taxonomy" id="1277351"/>
    <lineage>
        <taxon>Archaea</taxon>
        <taxon>Methanobacteriati</taxon>
        <taxon>Methanobacteriota</taxon>
        <taxon>Stenosarchaea group</taxon>
        <taxon>Methanomicrobia</taxon>
        <taxon>Methanomicrobiales</taxon>
        <taxon>Methanospirillaceae</taxon>
        <taxon>Methanospirillum</taxon>
    </lineage>
</organism>
<dbReference type="PANTHER" id="PTHR43304">
    <property type="entry name" value="PHYTOCHROME-LIKE PROTEIN CPH1"/>
    <property type="match status" value="1"/>
</dbReference>
<dbReference type="Pfam" id="PF02518">
    <property type="entry name" value="HATPase_c"/>
    <property type="match status" value="1"/>
</dbReference>
<dbReference type="CDD" id="cd00075">
    <property type="entry name" value="HATPase"/>
    <property type="match status" value="1"/>
</dbReference>
<keyword evidence="7" id="KW-0175">Coiled coil</keyword>
<dbReference type="PROSITE" id="PS50110">
    <property type="entry name" value="RESPONSE_REGULATORY"/>
    <property type="match status" value="1"/>
</dbReference>
<feature type="domain" description="PAS" evidence="10">
    <location>
        <begin position="137"/>
        <end position="207"/>
    </location>
</feature>
<dbReference type="InterPro" id="IPR000700">
    <property type="entry name" value="PAS-assoc_C"/>
</dbReference>
<dbReference type="Proteomes" id="UP000245934">
    <property type="component" value="Unassembled WGS sequence"/>
</dbReference>
<dbReference type="GeneID" id="97610188"/>
<evidence type="ECO:0000259" key="8">
    <source>
        <dbReference type="PROSITE" id="PS50109"/>
    </source>
</evidence>
<dbReference type="EMBL" id="QGMZ01000021">
    <property type="protein sequence ID" value="PWR73120.1"/>
    <property type="molecule type" value="Genomic_DNA"/>
</dbReference>
<dbReference type="InterPro" id="IPR001610">
    <property type="entry name" value="PAC"/>
</dbReference>
<dbReference type="InterPro" id="IPR013655">
    <property type="entry name" value="PAS_fold_3"/>
</dbReference>
<evidence type="ECO:0000313" key="13">
    <source>
        <dbReference type="Proteomes" id="UP000245934"/>
    </source>
</evidence>
<reference evidence="12 13" key="1">
    <citation type="submission" date="2018-05" db="EMBL/GenBank/DDBJ databases">
        <title>Draft genome of Methanospirillum stamsii Pt1.</title>
        <authorList>
            <person name="Dueholm M.S."/>
            <person name="Nielsen P.H."/>
            <person name="Bakmann L.F."/>
            <person name="Otzen D.E."/>
        </authorList>
    </citation>
    <scope>NUCLEOTIDE SEQUENCE [LARGE SCALE GENOMIC DNA]</scope>
    <source>
        <strain evidence="12 13">Pt1</strain>
    </source>
</reference>
<feature type="domain" description="PAC" evidence="11">
    <location>
        <begin position="763"/>
        <end position="814"/>
    </location>
</feature>
<dbReference type="Pfam" id="PF00072">
    <property type="entry name" value="Response_reg"/>
    <property type="match status" value="1"/>
</dbReference>
<dbReference type="InterPro" id="IPR036890">
    <property type="entry name" value="HATPase_C_sf"/>
</dbReference>